<dbReference type="Proteomes" id="UP000790709">
    <property type="component" value="Unassembled WGS sequence"/>
</dbReference>
<keyword evidence="2" id="KW-1185">Reference proteome</keyword>
<organism evidence="1 2">
    <name type="scientific">Leucogyrophana mollusca</name>
    <dbReference type="NCBI Taxonomy" id="85980"/>
    <lineage>
        <taxon>Eukaryota</taxon>
        <taxon>Fungi</taxon>
        <taxon>Dikarya</taxon>
        <taxon>Basidiomycota</taxon>
        <taxon>Agaricomycotina</taxon>
        <taxon>Agaricomycetes</taxon>
        <taxon>Agaricomycetidae</taxon>
        <taxon>Boletales</taxon>
        <taxon>Boletales incertae sedis</taxon>
        <taxon>Leucogyrophana</taxon>
    </lineage>
</organism>
<accession>A0ACB8BZV4</accession>
<evidence type="ECO:0000313" key="1">
    <source>
        <dbReference type="EMBL" id="KAH7931077.1"/>
    </source>
</evidence>
<gene>
    <name evidence="1" type="ORF">BV22DRAFT_26326</name>
</gene>
<name>A0ACB8BZV4_9AGAM</name>
<comment type="caution">
    <text evidence="1">The sequence shown here is derived from an EMBL/GenBank/DDBJ whole genome shotgun (WGS) entry which is preliminary data.</text>
</comment>
<sequence length="168" mass="18033">MSTFRLVYGGLLILCRSNALSYALEAALTIRVDLFTLGRMLLIVMGYLPVWLGSAKVCKCWLHAPALCGAKESAAWVIVPNGGQICAVGDCVDVSPRRADCTEYPCPGCLRLMIYRSTAAPVDEQSGCMCRAASAALLSLLKFDVAFEESACGALRHRLPRRSAGTSV</sequence>
<reference evidence="1" key="1">
    <citation type="journal article" date="2021" name="New Phytol.">
        <title>Evolutionary innovations through gain and loss of genes in the ectomycorrhizal Boletales.</title>
        <authorList>
            <person name="Wu G."/>
            <person name="Miyauchi S."/>
            <person name="Morin E."/>
            <person name="Kuo A."/>
            <person name="Drula E."/>
            <person name="Varga T."/>
            <person name="Kohler A."/>
            <person name="Feng B."/>
            <person name="Cao Y."/>
            <person name="Lipzen A."/>
            <person name="Daum C."/>
            <person name="Hundley H."/>
            <person name="Pangilinan J."/>
            <person name="Johnson J."/>
            <person name="Barry K."/>
            <person name="LaButti K."/>
            <person name="Ng V."/>
            <person name="Ahrendt S."/>
            <person name="Min B."/>
            <person name="Choi I.G."/>
            <person name="Park H."/>
            <person name="Plett J.M."/>
            <person name="Magnuson J."/>
            <person name="Spatafora J.W."/>
            <person name="Nagy L.G."/>
            <person name="Henrissat B."/>
            <person name="Grigoriev I.V."/>
            <person name="Yang Z.L."/>
            <person name="Xu J."/>
            <person name="Martin F.M."/>
        </authorList>
    </citation>
    <scope>NUCLEOTIDE SEQUENCE</scope>
    <source>
        <strain evidence="1">KUC20120723A-06</strain>
    </source>
</reference>
<proteinExistence type="predicted"/>
<dbReference type="EMBL" id="MU266328">
    <property type="protein sequence ID" value="KAH7931077.1"/>
    <property type="molecule type" value="Genomic_DNA"/>
</dbReference>
<protein>
    <submittedName>
        <fullName evidence="1">Uncharacterized protein</fullName>
    </submittedName>
</protein>
<evidence type="ECO:0000313" key="2">
    <source>
        <dbReference type="Proteomes" id="UP000790709"/>
    </source>
</evidence>